<comment type="caution">
    <text evidence="1">The sequence shown here is derived from an EMBL/GenBank/DDBJ whole genome shotgun (WGS) entry which is preliminary data.</text>
</comment>
<reference evidence="1" key="1">
    <citation type="journal article" date="2019" name="Sci. Rep.">
        <title>Draft genome of Tanacetum cinerariifolium, the natural source of mosquito coil.</title>
        <authorList>
            <person name="Yamashiro T."/>
            <person name="Shiraishi A."/>
            <person name="Satake H."/>
            <person name="Nakayama K."/>
        </authorList>
    </citation>
    <scope>NUCLEOTIDE SEQUENCE</scope>
</reference>
<evidence type="ECO:0000313" key="1">
    <source>
        <dbReference type="EMBL" id="GFD11354.1"/>
    </source>
</evidence>
<accession>A0A699TU90</accession>
<protein>
    <submittedName>
        <fullName evidence="1">Uncharacterized protein</fullName>
    </submittedName>
</protein>
<name>A0A699TU90_TANCI</name>
<sequence>MELCTSLQRRQTQMAGKIKDQYLEISGLKARGIMETGEEVRANKSTGLGSNDTDEMVNVLSSMKAANILTSGVAAVSVSPIA</sequence>
<gene>
    <name evidence="1" type="ORF">Tci_883323</name>
</gene>
<dbReference type="EMBL" id="BKCJ011258514">
    <property type="protein sequence ID" value="GFD11354.1"/>
    <property type="molecule type" value="Genomic_DNA"/>
</dbReference>
<proteinExistence type="predicted"/>
<organism evidence="1">
    <name type="scientific">Tanacetum cinerariifolium</name>
    <name type="common">Dalmatian daisy</name>
    <name type="synonym">Chrysanthemum cinerariifolium</name>
    <dbReference type="NCBI Taxonomy" id="118510"/>
    <lineage>
        <taxon>Eukaryota</taxon>
        <taxon>Viridiplantae</taxon>
        <taxon>Streptophyta</taxon>
        <taxon>Embryophyta</taxon>
        <taxon>Tracheophyta</taxon>
        <taxon>Spermatophyta</taxon>
        <taxon>Magnoliopsida</taxon>
        <taxon>eudicotyledons</taxon>
        <taxon>Gunneridae</taxon>
        <taxon>Pentapetalae</taxon>
        <taxon>asterids</taxon>
        <taxon>campanulids</taxon>
        <taxon>Asterales</taxon>
        <taxon>Asteraceae</taxon>
        <taxon>Asteroideae</taxon>
        <taxon>Anthemideae</taxon>
        <taxon>Anthemidinae</taxon>
        <taxon>Tanacetum</taxon>
    </lineage>
</organism>
<dbReference type="AlphaFoldDB" id="A0A699TU90"/>